<evidence type="ECO:0000256" key="7">
    <source>
        <dbReference type="ARBA" id="ARBA00023027"/>
    </source>
</evidence>
<keyword evidence="9 11" id="KW-0413">Isomerase</keyword>
<dbReference type="NCBIfam" id="TIGR01179">
    <property type="entry name" value="galE"/>
    <property type="match status" value="1"/>
</dbReference>
<evidence type="ECO:0000256" key="9">
    <source>
        <dbReference type="ARBA" id="ARBA00023235"/>
    </source>
</evidence>
<proteinExistence type="inferred from homology"/>
<comment type="cofactor">
    <cofactor evidence="2 11">
        <name>NAD(+)</name>
        <dbReference type="ChEBI" id="CHEBI:57540"/>
    </cofactor>
</comment>
<dbReference type="CDD" id="cd05247">
    <property type="entry name" value="UDP_G4E_1_SDR_e"/>
    <property type="match status" value="1"/>
</dbReference>
<dbReference type="PANTHER" id="PTHR43725:SF53">
    <property type="entry name" value="UDP-ARABINOSE 4-EPIMERASE 1"/>
    <property type="match status" value="1"/>
</dbReference>
<dbReference type="Pfam" id="PF01370">
    <property type="entry name" value="Epimerase"/>
    <property type="match status" value="1"/>
</dbReference>
<evidence type="ECO:0000256" key="6">
    <source>
        <dbReference type="ARBA" id="ARBA00018569"/>
    </source>
</evidence>
<evidence type="ECO:0000256" key="5">
    <source>
        <dbReference type="ARBA" id="ARBA00013189"/>
    </source>
</evidence>
<evidence type="ECO:0000256" key="1">
    <source>
        <dbReference type="ARBA" id="ARBA00000083"/>
    </source>
</evidence>
<reference evidence="13 14" key="1">
    <citation type="submission" date="2011-11" db="EMBL/GenBank/DDBJ databases">
        <title>The Genome Sequence of Dialister succinatiphilus YIT 11850.</title>
        <authorList>
            <consortium name="The Broad Institute Genome Sequencing Platform"/>
            <person name="Earl A."/>
            <person name="Ward D."/>
            <person name="Feldgarden M."/>
            <person name="Gevers D."/>
            <person name="Morotomi M."/>
            <person name="Young S.K."/>
            <person name="Zeng Q."/>
            <person name="Gargeya S."/>
            <person name="Fitzgerald M."/>
            <person name="Haas B."/>
            <person name="Abouelleil A."/>
            <person name="Alvarado L."/>
            <person name="Arachchi H.M."/>
            <person name="Berlin A."/>
            <person name="Brown A."/>
            <person name="Chapman S.B."/>
            <person name="Dunbar C."/>
            <person name="Gearin G."/>
            <person name="Goldberg J."/>
            <person name="Griggs A."/>
            <person name="Gujja S."/>
            <person name="Heiman D."/>
            <person name="Howarth C."/>
            <person name="Lui A."/>
            <person name="MacDonald P.J.P."/>
            <person name="Montmayeur A."/>
            <person name="Murphy C."/>
            <person name="Neiman D."/>
            <person name="Pearson M."/>
            <person name="Priest M."/>
            <person name="Roberts A."/>
            <person name="Saif S."/>
            <person name="Shea T."/>
            <person name="Sisk P."/>
            <person name="Stolte C."/>
            <person name="Sykes S."/>
            <person name="Wortman J."/>
            <person name="Nusbaum C."/>
            <person name="Birren B."/>
        </authorList>
    </citation>
    <scope>NUCLEOTIDE SEQUENCE [LARGE SCALE GENOMIC DNA]</scope>
    <source>
        <strain evidence="13 14">YIT 11850</strain>
    </source>
</reference>
<evidence type="ECO:0000256" key="2">
    <source>
        <dbReference type="ARBA" id="ARBA00001911"/>
    </source>
</evidence>
<dbReference type="RefSeq" id="WP_008858857.1">
    <property type="nucleotide sequence ID" value="NZ_JH591187.1"/>
</dbReference>
<dbReference type="PATRIC" id="fig|742743.3.peg.362"/>
<evidence type="ECO:0000259" key="12">
    <source>
        <dbReference type="Pfam" id="PF01370"/>
    </source>
</evidence>
<dbReference type="InterPro" id="IPR005886">
    <property type="entry name" value="UDP_G4E"/>
</dbReference>
<evidence type="ECO:0000256" key="3">
    <source>
        <dbReference type="ARBA" id="ARBA00004947"/>
    </source>
</evidence>
<comment type="caution">
    <text evidence="13">The sequence shown here is derived from an EMBL/GenBank/DDBJ whole genome shotgun (WGS) entry which is preliminary data.</text>
</comment>
<dbReference type="SUPFAM" id="SSF51735">
    <property type="entry name" value="NAD(P)-binding Rossmann-fold domains"/>
    <property type="match status" value="1"/>
</dbReference>
<dbReference type="HOGENOM" id="CLU_007383_1_10_9"/>
<evidence type="ECO:0000256" key="8">
    <source>
        <dbReference type="ARBA" id="ARBA00023144"/>
    </source>
</evidence>
<dbReference type="EMBL" id="ADLT01000010">
    <property type="protein sequence ID" value="EHO63709.1"/>
    <property type="molecule type" value="Genomic_DNA"/>
</dbReference>
<evidence type="ECO:0000313" key="14">
    <source>
        <dbReference type="Proteomes" id="UP000003277"/>
    </source>
</evidence>
<dbReference type="GO" id="GO:0033499">
    <property type="term" value="P:galactose catabolic process via UDP-galactose, Leloir pathway"/>
    <property type="evidence" value="ECO:0007669"/>
    <property type="project" value="TreeGrafter"/>
</dbReference>
<dbReference type="GO" id="GO:0003978">
    <property type="term" value="F:UDP-glucose 4-epimerase activity"/>
    <property type="evidence" value="ECO:0007669"/>
    <property type="project" value="UniProtKB-UniRule"/>
</dbReference>
<dbReference type="UniPathway" id="UPA00214"/>
<dbReference type="InterPro" id="IPR001509">
    <property type="entry name" value="Epimerase_deHydtase"/>
</dbReference>
<organism evidence="13 14">
    <name type="scientific">Dialister succinatiphilus YIT 11850</name>
    <dbReference type="NCBI Taxonomy" id="742743"/>
    <lineage>
        <taxon>Bacteria</taxon>
        <taxon>Bacillati</taxon>
        <taxon>Bacillota</taxon>
        <taxon>Negativicutes</taxon>
        <taxon>Veillonellales</taxon>
        <taxon>Veillonellaceae</taxon>
        <taxon>Dialister</taxon>
    </lineage>
</organism>
<dbReference type="eggNOG" id="COG1087">
    <property type="taxonomic scope" value="Bacteria"/>
</dbReference>
<keyword evidence="14" id="KW-1185">Reference proteome</keyword>
<keyword evidence="7 11" id="KW-0520">NAD</keyword>
<protein>
    <recommendedName>
        <fullName evidence="6 11">UDP-glucose 4-epimerase</fullName>
        <ecNumber evidence="5 11">5.1.3.2</ecNumber>
    </recommendedName>
</protein>
<comment type="similarity">
    <text evidence="4 11">Belongs to the NAD(P)-dependent epimerase/dehydratase family.</text>
</comment>
<evidence type="ECO:0000256" key="4">
    <source>
        <dbReference type="ARBA" id="ARBA00007637"/>
    </source>
</evidence>
<sequence>MNILVTGGAGYIGSHTVRALLSSRRFTPVVFDNLSTGHAESVPEGTVLVKGDIHDIDFVADTLKKYNIEGVIHFAAYSLVGESMVDPAKYYTNNVEGTLHLLLGMKKAGVDKIVFSSTAAVYGEPEKTPIEEDFPHNPTNVYGRTKLVIENMMRDFTNAYGLHYVALRYFNAAGAALDGSIGEDHNPESHLIPLILKTAQGVRDHIAIYGTDYPTPDGTCIRDYIHVLDLADAHVLAMKYLAEGGKSTYFNLGSEKGFSVREIIETAKKVTGIDFKVTEEARRSGDPAILIASSKKCRETLGWHPTHSTTEEIIASAWKWHKEHPYGYK</sequence>
<gene>
    <name evidence="13" type="ORF">HMPREF9453_00351</name>
</gene>
<keyword evidence="10 11" id="KW-0119">Carbohydrate metabolism</keyword>
<dbReference type="InterPro" id="IPR036291">
    <property type="entry name" value="NAD(P)-bd_dom_sf"/>
</dbReference>
<dbReference type="Gene3D" id="3.90.25.10">
    <property type="entry name" value="UDP-galactose 4-epimerase, domain 1"/>
    <property type="match status" value="1"/>
</dbReference>
<dbReference type="AlphaFoldDB" id="H1CYB3"/>
<evidence type="ECO:0000256" key="11">
    <source>
        <dbReference type="RuleBase" id="RU366046"/>
    </source>
</evidence>
<comment type="catalytic activity">
    <reaction evidence="1 11">
        <text>UDP-alpha-D-glucose = UDP-alpha-D-galactose</text>
        <dbReference type="Rhea" id="RHEA:22168"/>
        <dbReference type="ChEBI" id="CHEBI:58885"/>
        <dbReference type="ChEBI" id="CHEBI:66914"/>
        <dbReference type="EC" id="5.1.3.2"/>
    </reaction>
</comment>
<dbReference type="OrthoDB" id="9801785at2"/>
<dbReference type="Gene3D" id="3.40.50.720">
    <property type="entry name" value="NAD(P)-binding Rossmann-like Domain"/>
    <property type="match status" value="1"/>
</dbReference>
<comment type="pathway">
    <text evidence="3 11">Carbohydrate metabolism; galactose metabolism.</text>
</comment>
<accession>H1CYB3</accession>
<name>H1CYB3_9FIRM</name>
<keyword evidence="8" id="KW-0299">Galactose metabolism</keyword>
<evidence type="ECO:0000256" key="10">
    <source>
        <dbReference type="ARBA" id="ARBA00023277"/>
    </source>
</evidence>
<feature type="domain" description="NAD-dependent epimerase/dehydratase" evidence="12">
    <location>
        <begin position="3"/>
        <end position="253"/>
    </location>
</feature>
<dbReference type="Proteomes" id="UP000003277">
    <property type="component" value="Unassembled WGS sequence"/>
</dbReference>
<dbReference type="STRING" id="742743.HMPREF9453_00351"/>
<dbReference type="EC" id="5.1.3.2" evidence="5 11"/>
<evidence type="ECO:0000313" key="13">
    <source>
        <dbReference type="EMBL" id="EHO63709.1"/>
    </source>
</evidence>
<comment type="subunit">
    <text evidence="11">Homodimer.</text>
</comment>
<dbReference type="PANTHER" id="PTHR43725">
    <property type="entry name" value="UDP-GLUCOSE 4-EPIMERASE"/>
    <property type="match status" value="1"/>
</dbReference>